<comment type="caution">
    <text evidence="2">The sequence shown here is derived from an EMBL/GenBank/DDBJ whole genome shotgun (WGS) entry which is preliminary data.</text>
</comment>
<dbReference type="Gene3D" id="3.10.20.90">
    <property type="entry name" value="Phosphatidylinositol 3-kinase Catalytic Subunit, Chain A, domain 1"/>
    <property type="match status" value="1"/>
</dbReference>
<evidence type="ECO:0000259" key="1">
    <source>
        <dbReference type="Pfam" id="PF13881"/>
    </source>
</evidence>
<reference evidence="2" key="1">
    <citation type="submission" date="2020-08" db="EMBL/GenBank/DDBJ databases">
        <title>Multicomponent nature underlies the extraordinary mechanical properties of spider dragline silk.</title>
        <authorList>
            <person name="Kono N."/>
            <person name="Nakamura H."/>
            <person name="Mori M."/>
            <person name="Yoshida Y."/>
            <person name="Ohtoshi R."/>
            <person name="Malay A.D."/>
            <person name="Moran D.A.P."/>
            <person name="Tomita M."/>
            <person name="Numata K."/>
            <person name="Arakawa K."/>
        </authorList>
    </citation>
    <scope>NUCLEOTIDE SEQUENCE</scope>
</reference>
<dbReference type="InterPro" id="IPR039540">
    <property type="entry name" value="UBL3-like_ubiquitin_dom"/>
</dbReference>
<feature type="domain" description="UBL3-like ubiquitin" evidence="1">
    <location>
        <begin position="68"/>
        <end position="97"/>
    </location>
</feature>
<accession>A0A8X6VTR9</accession>
<organism evidence="2 3">
    <name type="scientific">Trichonephila clavipes</name>
    <name type="common">Golden silk orbweaver</name>
    <name type="synonym">Nephila clavipes</name>
    <dbReference type="NCBI Taxonomy" id="2585209"/>
    <lineage>
        <taxon>Eukaryota</taxon>
        <taxon>Metazoa</taxon>
        <taxon>Ecdysozoa</taxon>
        <taxon>Arthropoda</taxon>
        <taxon>Chelicerata</taxon>
        <taxon>Arachnida</taxon>
        <taxon>Araneae</taxon>
        <taxon>Araneomorphae</taxon>
        <taxon>Entelegynae</taxon>
        <taxon>Araneoidea</taxon>
        <taxon>Nephilidae</taxon>
        <taxon>Trichonephila</taxon>
    </lineage>
</organism>
<proteinExistence type="predicted"/>
<gene>
    <name evidence="2" type="ORF">TNCV_3299581</name>
</gene>
<sequence length="129" mass="14650">MKIQYISREKRCKDAVRLQKSSWSSGAMVWMGISSQGLTKPIFIETKAKIDAKNYQNKVLKPMIKEAEWAEESVAKAEILRLIYQGRFLHGNVTLGVRSNSWDDQHAVPNDPRYARLEANLGISQAKEG</sequence>
<protein>
    <recommendedName>
        <fullName evidence="1">UBL3-like ubiquitin domain-containing protein</fullName>
    </recommendedName>
</protein>
<evidence type="ECO:0000313" key="2">
    <source>
        <dbReference type="EMBL" id="GFY22318.1"/>
    </source>
</evidence>
<dbReference type="SUPFAM" id="SSF54236">
    <property type="entry name" value="Ubiquitin-like"/>
    <property type="match status" value="1"/>
</dbReference>
<keyword evidence="3" id="KW-1185">Reference proteome</keyword>
<name>A0A8X6VTR9_TRICX</name>
<dbReference type="Pfam" id="PF13881">
    <property type="entry name" value="Rad60-SLD_2"/>
    <property type="match status" value="1"/>
</dbReference>
<dbReference type="AlphaFoldDB" id="A0A8X6VTR9"/>
<dbReference type="InterPro" id="IPR029071">
    <property type="entry name" value="Ubiquitin-like_domsf"/>
</dbReference>
<evidence type="ECO:0000313" key="3">
    <source>
        <dbReference type="Proteomes" id="UP000887159"/>
    </source>
</evidence>
<dbReference type="EMBL" id="BMAU01021359">
    <property type="protein sequence ID" value="GFY22318.1"/>
    <property type="molecule type" value="Genomic_DNA"/>
</dbReference>
<dbReference type="Proteomes" id="UP000887159">
    <property type="component" value="Unassembled WGS sequence"/>
</dbReference>